<organism evidence="2 3">
    <name type="scientific">Skeletonema marinoi</name>
    <dbReference type="NCBI Taxonomy" id="267567"/>
    <lineage>
        <taxon>Eukaryota</taxon>
        <taxon>Sar</taxon>
        <taxon>Stramenopiles</taxon>
        <taxon>Ochrophyta</taxon>
        <taxon>Bacillariophyta</taxon>
        <taxon>Coscinodiscophyceae</taxon>
        <taxon>Thalassiosirophycidae</taxon>
        <taxon>Thalassiosirales</taxon>
        <taxon>Skeletonemataceae</taxon>
        <taxon>Skeletonema</taxon>
        <taxon>Skeletonema marinoi-dohrnii complex</taxon>
    </lineage>
</organism>
<accession>A0AAD8Y1T5</accession>
<protein>
    <submittedName>
        <fullName evidence="2">Uncharacterized protein</fullName>
    </submittedName>
</protein>
<sequence>MQRFYSQNKKAKAKAARDVSEIDTEKPNSPSGNKLWAKQLKRRGSLRSSTPELQEEEERQPTPSSSNGSLPSCLVRHSNIGSSLKTQKKTVKKGRFFSASKKKKVHFAPIEVRPFTYAYDYSCDKDVHYGKENIAVMNKERFKEASKLRRQRNIKLPSRQERENAAKGKACDDADIAKRTSDLKKVIEEAFDPERDIDEESSIRGIEHFVYPALQQEMIRRKKQVQMEVLNCQKAKRLALLSESVTQWAREVAVEKGMRYCINQEAMYGTEECGISKAELARSKDELDELHMLKTSASWDE</sequence>
<dbReference type="Proteomes" id="UP001224775">
    <property type="component" value="Unassembled WGS sequence"/>
</dbReference>
<keyword evidence="3" id="KW-1185">Reference proteome</keyword>
<comment type="caution">
    <text evidence="2">The sequence shown here is derived from an EMBL/GenBank/DDBJ whole genome shotgun (WGS) entry which is preliminary data.</text>
</comment>
<proteinExistence type="predicted"/>
<gene>
    <name evidence="2" type="ORF">QTG54_011753</name>
</gene>
<feature type="compositionally biased region" description="Polar residues" evidence="1">
    <location>
        <begin position="61"/>
        <end position="70"/>
    </location>
</feature>
<evidence type="ECO:0000313" key="2">
    <source>
        <dbReference type="EMBL" id="KAK1737467.1"/>
    </source>
</evidence>
<evidence type="ECO:0000313" key="3">
    <source>
        <dbReference type="Proteomes" id="UP001224775"/>
    </source>
</evidence>
<dbReference type="AlphaFoldDB" id="A0AAD8Y1T5"/>
<feature type="compositionally biased region" description="Basic and acidic residues" evidence="1">
    <location>
        <begin position="15"/>
        <end position="26"/>
    </location>
</feature>
<name>A0AAD8Y1T5_9STRA</name>
<dbReference type="EMBL" id="JATAAI010000025">
    <property type="protein sequence ID" value="KAK1737467.1"/>
    <property type="molecule type" value="Genomic_DNA"/>
</dbReference>
<reference evidence="2" key="1">
    <citation type="submission" date="2023-06" db="EMBL/GenBank/DDBJ databases">
        <title>Survivors Of The Sea: Transcriptome response of Skeletonema marinoi to long-term dormancy.</title>
        <authorList>
            <person name="Pinder M.I.M."/>
            <person name="Kourtchenko O."/>
            <person name="Robertson E.K."/>
            <person name="Larsson T."/>
            <person name="Maumus F."/>
            <person name="Osuna-Cruz C.M."/>
            <person name="Vancaester E."/>
            <person name="Stenow R."/>
            <person name="Vandepoele K."/>
            <person name="Ploug H."/>
            <person name="Bruchert V."/>
            <person name="Godhe A."/>
            <person name="Topel M."/>
        </authorList>
    </citation>
    <scope>NUCLEOTIDE SEQUENCE</scope>
    <source>
        <strain evidence="2">R05AC</strain>
    </source>
</reference>
<evidence type="ECO:0000256" key="1">
    <source>
        <dbReference type="SAM" id="MobiDB-lite"/>
    </source>
</evidence>
<feature type="region of interest" description="Disordered" evidence="1">
    <location>
        <begin position="1"/>
        <end position="93"/>
    </location>
</feature>